<reference evidence="9 10" key="1">
    <citation type="submission" date="2013-08" db="EMBL/GenBank/DDBJ databases">
        <title>Genome sequencing of Lysobacter.</title>
        <authorList>
            <person name="Zhang S."/>
            <person name="Wang G."/>
        </authorList>
    </citation>
    <scope>NUCLEOTIDE SEQUENCE [LARGE SCALE GENOMIC DNA]</scope>
    <source>
        <strain evidence="9 10">Ko07</strain>
    </source>
</reference>
<evidence type="ECO:0000256" key="2">
    <source>
        <dbReference type="ARBA" id="ARBA00022448"/>
    </source>
</evidence>
<keyword evidence="6" id="KW-0998">Cell outer membrane</keyword>
<evidence type="ECO:0000313" key="9">
    <source>
        <dbReference type="EMBL" id="KGM50993.1"/>
    </source>
</evidence>
<feature type="chain" id="PRO_5001962267" evidence="7">
    <location>
        <begin position="28"/>
        <end position="1071"/>
    </location>
</feature>
<proteinExistence type="predicted"/>
<keyword evidence="4" id="KW-0812">Transmembrane</keyword>
<dbReference type="PANTHER" id="PTHR30069:SF46">
    <property type="entry name" value="OAR PROTEIN"/>
    <property type="match status" value="1"/>
</dbReference>
<dbReference type="AlphaFoldDB" id="A0A0A0ELH9"/>
<dbReference type="Pfam" id="PF13620">
    <property type="entry name" value="CarboxypepD_reg"/>
    <property type="match status" value="1"/>
</dbReference>
<keyword evidence="3" id="KW-1134">Transmembrane beta strand</keyword>
<evidence type="ECO:0000256" key="4">
    <source>
        <dbReference type="ARBA" id="ARBA00022692"/>
    </source>
</evidence>
<keyword evidence="10" id="KW-1185">Reference proteome</keyword>
<evidence type="ECO:0000313" key="10">
    <source>
        <dbReference type="Proteomes" id="UP000030017"/>
    </source>
</evidence>
<dbReference type="EMBL" id="AVPS01000009">
    <property type="protein sequence ID" value="KGM50993.1"/>
    <property type="molecule type" value="Genomic_DNA"/>
</dbReference>
<name>A0A0A0ELH9_9GAMM</name>
<evidence type="ECO:0000256" key="1">
    <source>
        <dbReference type="ARBA" id="ARBA00004571"/>
    </source>
</evidence>
<sequence>MTQPSRVRLSKLTLGLLVVLASAPAFAQSTSAGLGGQVVGADGQPVVGAEVTIVHTESGTVSRVTTDASGRYNARGLRVGGPYTVTINKAGAGTKSEDDIYLPLNQVATVNAQLNNDVTTLASVQAVAAMGGSEIFSATKMGAGTNVNQQTIESLPSANRNIQDYIRLDPRISQISKADGAISAGGQNSRFNVIRIDGVSSSDPFGLEANNMPTERQPVSMDAIEEIQIDLANYDTTISGGTGAVINAVTKSGTNEFHGTGYYSLRDGDWVRKRLDGVDFKGFDKEETYGFTFGGPLVKDRLFFFANYEQFKRARPGTSLSGTPYGRGEITDTDLARVAAAAKGFGFDPGSLAPPSVSETDIEEYAVKLDWNINDDHRAAFRYSKTEEVVPKLPGFGNSSISLSSYWYDQNKTFESYVGELFSDWTDNFSTEFKVSKRDYSSIAAPYANLPGIVIQNFGNRQTLNLGTERNRHANVIDTKQLNLFGAGTYYVGDHAIKFGFDHEDNDVLNYYGRDINGVYTFSSLADFEAGIVNRYDLRAPRAGGSYADIPAAYNFKNTGLFVQDTWSVNYNLSLMLGVRLDMPEFGDKPIYNARIQELYGLDNTNTVDAKLWQPRFGFNYTFDTDRPTQLRGGLGLFQGGNPNVWLAGPFQNTGLNFDTYALTGANVPAFSPNLPPTIPSGGGAAAPRITADIMEPGLALPSIWKANLAFDHELPWYGVVASAELLVTKNKDAIWFDRLDVGNPTRYGQDGRTLFWNAAGYDQGNFSATDRGVVNGKNGVSNRANRPADVDQTIVLRNTSKGSAQQLTVALSKPLVENWGWSLGYTFTEATEFSPATSSQNSSNWNNSMVFNTNQPVGYDSRYAIRDRFTGTLQWQKALFGDNMIRFGMFYEGRSGRPFSYIYYNDFNGDSAGTNDLFYVPAGPGDVMWTGGVAMEQAFFDWMESSAPELQAYRGKVAPANRFRAGWTNTFDVRVSQEIPAFFKGHKAEIALDVMNIGNLLNKDWGLIEDYGFYSTRRVANYAGIDPATGKYIYNFTGSTDNAAIQENNGDGINTGVSRWSMMLSFKYKF</sequence>
<evidence type="ECO:0000256" key="6">
    <source>
        <dbReference type="ARBA" id="ARBA00023237"/>
    </source>
</evidence>
<dbReference type="SUPFAM" id="SSF56935">
    <property type="entry name" value="Porins"/>
    <property type="match status" value="1"/>
</dbReference>
<dbReference type="InterPro" id="IPR039426">
    <property type="entry name" value="TonB-dep_rcpt-like"/>
</dbReference>
<dbReference type="Gene3D" id="2.60.40.1120">
    <property type="entry name" value="Carboxypeptidase-like, regulatory domain"/>
    <property type="match status" value="1"/>
</dbReference>
<feature type="domain" description="TonB-dependent transporter Oar-like beta-barrel" evidence="8">
    <location>
        <begin position="358"/>
        <end position="1001"/>
    </location>
</feature>
<dbReference type="GO" id="GO:0009279">
    <property type="term" value="C:cell outer membrane"/>
    <property type="evidence" value="ECO:0007669"/>
    <property type="project" value="UniProtKB-SubCell"/>
</dbReference>
<dbReference type="InterPro" id="IPR008969">
    <property type="entry name" value="CarboxyPept-like_regulatory"/>
</dbReference>
<feature type="domain" description="TonB-dependent transporter Oar-like beta-barrel" evidence="8">
    <location>
        <begin position="249"/>
        <end position="324"/>
    </location>
</feature>
<feature type="signal peptide" evidence="7">
    <location>
        <begin position="1"/>
        <end position="27"/>
    </location>
</feature>
<gene>
    <name evidence="9" type="ORF">N792_13055</name>
</gene>
<dbReference type="SUPFAM" id="SSF49464">
    <property type="entry name" value="Carboxypeptidase regulatory domain-like"/>
    <property type="match status" value="1"/>
</dbReference>
<dbReference type="Pfam" id="PF25183">
    <property type="entry name" value="OMP_b-brl_4"/>
    <property type="match status" value="2"/>
</dbReference>
<dbReference type="GO" id="GO:0015344">
    <property type="term" value="F:siderophore uptake transmembrane transporter activity"/>
    <property type="evidence" value="ECO:0007669"/>
    <property type="project" value="TreeGrafter"/>
</dbReference>
<dbReference type="GO" id="GO:0044718">
    <property type="term" value="P:siderophore transmembrane transport"/>
    <property type="evidence" value="ECO:0007669"/>
    <property type="project" value="TreeGrafter"/>
</dbReference>
<protein>
    <submittedName>
        <fullName evidence="9">Oar protein</fullName>
    </submittedName>
</protein>
<keyword evidence="2" id="KW-0813">Transport</keyword>
<dbReference type="Proteomes" id="UP000030017">
    <property type="component" value="Unassembled WGS sequence"/>
</dbReference>
<keyword evidence="5" id="KW-0472">Membrane</keyword>
<dbReference type="eggNOG" id="COG4771">
    <property type="taxonomic scope" value="Bacteria"/>
</dbReference>
<dbReference type="OrthoDB" id="9768147at2"/>
<dbReference type="InterPro" id="IPR057601">
    <property type="entry name" value="Oar-like_b-barrel"/>
</dbReference>
<evidence type="ECO:0000259" key="8">
    <source>
        <dbReference type="Pfam" id="PF25183"/>
    </source>
</evidence>
<accession>A0A0A0ELH9</accession>
<organism evidence="9 10">
    <name type="scientific">Lysobacter concretionis Ko07 = DSM 16239</name>
    <dbReference type="NCBI Taxonomy" id="1122185"/>
    <lineage>
        <taxon>Bacteria</taxon>
        <taxon>Pseudomonadati</taxon>
        <taxon>Pseudomonadota</taxon>
        <taxon>Gammaproteobacteria</taxon>
        <taxon>Lysobacterales</taxon>
        <taxon>Lysobacteraceae</taxon>
        <taxon>Novilysobacter</taxon>
    </lineage>
</organism>
<comment type="subcellular location">
    <subcellularLocation>
        <location evidence="1">Cell outer membrane</location>
        <topology evidence="1">Multi-pass membrane protein</topology>
    </subcellularLocation>
</comment>
<evidence type="ECO:0000256" key="7">
    <source>
        <dbReference type="SAM" id="SignalP"/>
    </source>
</evidence>
<evidence type="ECO:0000256" key="3">
    <source>
        <dbReference type="ARBA" id="ARBA00022452"/>
    </source>
</evidence>
<comment type="caution">
    <text evidence="9">The sequence shown here is derived from an EMBL/GenBank/DDBJ whole genome shotgun (WGS) entry which is preliminary data.</text>
</comment>
<dbReference type="STRING" id="1122185.N792_13055"/>
<dbReference type="InterPro" id="IPR036942">
    <property type="entry name" value="Beta-barrel_TonB_sf"/>
</dbReference>
<evidence type="ECO:0000256" key="5">
    <source>
        <dbReference type="ARBA" id="ARBA00023136"/>
    </source>
</evidence>
<keyword evidence="7" id="KW-0732">Signal</keyword>
<dbReference type="RefSeq" id="WP_084105766.1">
    <property type="nucleotide sequence ID" value="NZ_AVPS01000009.1"/>
</dbReference>
<dbReference type="PANTHER" id="PTHR30069">
    <property type="entry name" value="TONB-DEPENDENT OUTER MEMBRANE RECEPTOR"/>
    <property type="match status" value="1"/>
</dbReference>
<dbReference type="Gene3D" id="2.40.170.20">
    <property type="entry name" value="TonB-dependent receptor, beta-barrel domain"/>
    <property type="match status" value="1"/>
</dbReference>